<evidence type="ECO:0000313" key="8">
    <source>
        <dbReference type="Proteomes" id="UP000642819"/>
    </source>
</evidence>
<dbReference type="Proteomes" id="UP000642819">
    <property type="component" value="Unassembled WGS sequence"/>
</dbReference>
<name>A0ABQ3GLG0_9MICC</name>
<accession>A0ABQ3GLG0</accession>
<evidence type="ECO:0000256" key="1">
    <source>
        <dbReference type="ARBA" id="ARBA00004196"/>
    </source>
</evidence>
<evidence type="ECO:0000256" key="5">
    <source>
        <dbReference type="RuleBase" id="RU003512"/>
    </source>
</evidence>
<dbReference type="EMBL" id="BMXK01000008">
    <property type="protein sequence ID" value="GHD08743.1"/>
    <property type="molecule type" value="Genomic_DNA"/>
</dbReference>
<dbReference type="Gene3D" id="3.40.50.1980">
    <property type="entry name" value="Nitrogenase molybdenum iron protein domain"/>
    <property type="match status" value="2"/>
</dbReference>
<dbReference type="InterPro" id="IPR006127">
    <property type="entry name" value="ZnuA-like"/>
</dbReference>
<evidence type="ECO:0000256" key="4">
    <source>
        <dbReference type="ARBA" id="ARBA00022729"/>
    </source>
</evidence>
<dbReference type="CDD" id="cd01137">
    <property type="entry name" value="PsaA"/>
    <property type="match status" value="1"/>
</dbReference>
<dbReference type="Pfam" id="PF01297">
    <property type="entry name" value="ZnuA"/>
    <property type="match status" value="1"/>
</dbReference>
<dbReference type="InterPro" id="IPR050492">
    <property type="entry name" value="Bact_metal-bind_prot9"/>
</dbReference>
<keyword evidence="3" id="KW-0479">Metal-binding</keyword>
<evidence type="ECO:0000313" key="7">
    <source>
        <dbReference type="EMBL" id="GHD08743.1"/>
    </source>
</evidence>
<reference evidence="8" key="1">
    <citation type="journal article" date="2019" name="Int. J. Syst. Evol. Microbiol.">
        <title>The Global Catalogue of Microorganisms (GCM) 10K type strain sequencing project: providing services to taxonomists for standard genome sequencing and annotation.</title>
        <authorList>
            <consortium name="The Broad Institute Genomics Platform"/>
            <consortium name="The Broad Institute Genome Sequencing Center for Infectious Disease"/>
            <person name="Wu L."/>
            <person name="Ma J."/>
        </authorList>
    </citation>
    <scope>NUCLEOTIDE SEQUENCE [LARGE SCALE GENOMIC DNA]</scope>
    <source>
        <strain evidence="8">KCTC 19466</strain>
    </source>
</reference>
<dbReference type="PRINTS" id="PR00690">
    <property type="entry name" value="ADHESNFAMILY"/>
</dbReference>
<keyword evidence="8" id="KW-1185">Reference proteome</keyword>
<evidence type="ECO:0000256" key="6">
    <source>
        <dbReference type="SAM" id="MobiDB-lite"/>
    </source>
</evidence>
<comment type="subcellular location">
    <subcellularLocation>
        <location evidence="1">Cell envelope</location>
    </subcellularLocation>
</comment>
<keyword evidence="2 5" id="KW-0813">Transport</keyword>
<comment type="similarity">
    <text evidence="5">Belongs to the bacterial solute-binding protein 9 family.</text>
</comment>
<evidence type="ECO:0000256" key="3">
    <source>
        <dbReference type="ARBA" id="ARBA00022723"/>
    </source>
</evidence>
<dbReference type="InterPro" id="IPR006128">
    <property type="entry name" value="Lipoprotein_PsaA-like"/>
</dbReference>
<dbReference type="PRINTS" id="PR00691">
    <property type="entry name" value="ADHESINB"/>
</dbReference>
<proteinExistence type="inferred from homology"/>
<dbReference type="RefSeq" id="WP_189350247.1">
    <property type="nucleotide sequence ID" value="NZ_BMXK01000008.1"/>
</dbReference>
<gene>
    <name evidence="7" type="ORF">GCM10008096_20700</name>
</gene>
<dbReference type="PANTHER" id="PTHR42953:SF1">
    <property type="entry name" value="METAL-BINDING PROTEIN HI_0362-RELATED"/>
    <property type="match status" value="1"/>
</dbReference>
<feature type="region of interest" description="Disordered" evidence="6">
    <location>
        <begin position="1"/>
        <end position="37"/>
    </location>
</feature>
<sequence length="346" mass="36309">MAKKTDPVQARGRARTAVGSQSPGARRDAHRRLRTPRAAATAATLAIGLALTGCGAPASAPATTGEPAATDGPIVLTTFSVIADLVRQVAGDRAEVLSLTKPGVEIHGYEPTPSDLVRVHEADLVMDNGLGLERWFKRFVADVDVPHVVLSEGIEPIDIVSGEYSGRPNPHAWMSPTAAKVYVDNAVAALSDLSPEDAEYFAANGQAFKAELDELAERTAAELPDDGAALVTCEGAFSYLARDLGLQEHSLWPVNSDVEGTPQQIRSQIEFVKDNDVPAVFCESTVNDGAQQQVAAATGAELLGPLYVDSLSEQDGPVPDFLSLISHDLDVISAGLGDGPDPGDAE</sequence>
<dbReference type="InterPro" id="IPR006129">
    <property type="entry name" value="AdhesinB"/>
</dbReference>
<dbReference type="SUPFAM" id="SSF53807">
    <property type="entry name" value="Helical backbone' metal receptor"/>
    <property type="match status" value="1"/>
</dbReference>
<dbReference type="PANTHER" id="PTHR42953">
    <property type="entry name" value="HIGH-AFFINITY ZINC UPTAKE SYSTEM PROTEIN ZNUA-RELATED"/>
    <property type="match status" value="1"/>
</dbReference>
<keyword evidence="4" id="KW-0732">Signal</keyword>
<evidence type="ECO:0000256" key="2">
    <source>
        <dbReference type="ARBA" id="ARBA00022448"/>
    </source>
</evidence>
<protein>
    <submittedName>
        <fullName evidence="7">Metal ABC transporter substrate-binding protein</fullName>
    </submittedName>
</protein>
<comment type="caution">
    <text evidence="7">The sequence shown here is derived from an EMBL/GenBank/DDBJ whole genome shotgun (WGS) entry which is preliminary data.</text>
</comment>
<organism evidence="7 8">
    <name type="scientific">Zhihengliuella salsuginis</name>
    <dbReference type="NCBI Taxonomy" id="578222"/>
    <lineage>
        <taxon>Bacteria</taxon>
        <taxon>Bacillati</taxon>
        <taxon>Actinomycetota</taxon>
        <taxon>Actinomycetes</taxon>
        <taxon>Micrococcales</taxon>
        <taxon>Micrococcaceae</taxon>
        <taxon>Zhihengliuella</taxon>
    </lineage>
</organism>